<comment type="caution">
    <text evidence="2">The sequence shown here is derived from an EMBL/GenBank/DDBJ whole genome shotgun (WGS) entry which is preliminary data.</text>
</comment>
<proteinExistence type="predicted"/>
<feature type="transmembrane region" description="Helical" evidence="1">
    <location>
        <begin position="83"/>
        <end position="102"/>
    </location>
</feature>
<sequence length="106" mass="11679">MSLMKKVLLILFIVLLLSFAYSTKGNTDILKKNIIDKCEGIDEFGNCITNKEIEPVNEQITETIVSIGQATAVNLGVPDSIDLLTIVLIISMIVVLVILVMMRLSQ</sequence>
<dbReference type="EMBL" id="LAZR01001492">
    <property type="protein sequence ID" value="KKN43741.1"/>
    <property type="molecule type" value="Genomic_DNA"/>
</dbReference>
<keyword evidence="1" id="KW-0472">Membrane</keyword>
<name>A0A0F9T415_9ZZZZ</name>
<keyword evidence="1" id="KW-1133">Transmembrane helix</keyword>
<accession>A0A0F9T415</accession>
<protein>
    <recommendedName>
        <fullName evidence="3">PDGLE domain-containing protein</fullName>
    </recommendedName>
</protein>
<evidence type="ECO:0000256" key="1">
    <source>
        <dbReference type="SAM" id="Phobius"/>
    </source>
</evidence>
<evidence type="ECO:0008006" key="3">
    <source>
        <dbReference type="Google" id="ProtNLM"/>
    </source>
</evidence>
<organism evidence="2">
    <name type="scientific">marine sediment metagenome</name>
    <dbReference type="NCBI Taxonomy" id="412755"/>
    <lineage>
        <taxon>unclassified sequences</taxon>
        <taxon>metagenomes</taxon>
        <taxon>ecological metagenomes</taxon>
    </lineage>
</organism>
<evidence type="ECO:0000313" key="2">
    <source>
        <dbReference type="EMBL" id="KKN43741.1"/>
    </source>
</evidence>
<dbReference type="AlphaFoldDB" id="A0A0F9T415"/>
<reference evidence="2" key="1">
    <citation type="journal article" date="2015" name="Nature">
        <title>Complex archaea that bridge the gap between prokaryotes and eukaryotes.</title>
        <authorList>
            <person name="Spang A."/>
            <person name="Saw J.H."/>
            <person name="Jorgensen S.L."/>
            <person name="Zaremba-Niedzwiedzka K."/>
            <person name="Martijn J."/>
            <person name="Lind A.E."/>
            <person name="van Eijk R."/>
            <person name="Schleper C."/>
            <person name="Guy L."/>
            <person name="Ettema T.J."/>
        </authorList>
    </citation>
    <scope>NUCLEOTIDE SEQUENCE</scope>
</reference>
<keyword evidence="1" id="KW-0812">Transmembrane</keyword>
<gene>
    <name evidence="2" type="ORF">LCGC14_0700230</name>
</gene>